<feature type="coiled-coil region" evidence="2">
    <location>
        <begin position="117"/>
        <end position="144"/>
    </location>
</feature>
<dbReference type="Pfam" id="PF04012">
    <property type="entry name" value="PspA_IM30"/>
    <property type="match status" value="1"/>
</dbReference>
<comment type="similarity">
    <text evidence="1">Belongs to the PspA/Vipp/IM30 family.</text>
</comment>
<evidence type="ECO:0000313" key="4">
    <source>
        <dbReference type="Proteomes" id="UP000227088"/>
    </source>
</evidence>
<dbReference type="PANTHER" id="PTHR31088:SF9">
    <property type="entry name" value="PHAGE SHOCK PROTEIN A"/>
    <property type="match status" value="1"/>
</dbReference>
<organism evidence="3 4">
    <name type="scientific">Oleispira antarctica</name>
    <dbReference type="NCBI Taxonomy" id="188908"/>
    <lineage>
        <taxon>Bacteria</taxon>
        <taxon>Pseudomonadati</taxon>
        <taxon>Pseudomonadota</taxon>
        <taxon>Gammaproteobacteria</taxon>
        <taxon>Oceanospirillales</taxon>
        <taxon>Oceanospirillaceae</taxon>
        <taxon>Oleispira</taxon>
    </lineage>
</organism>
<evidence type="ECO:0000256" key="2">
    <source>
        <dbReference type="SAM" id="Coils"/>
    </source>
</evidence>
<dbReference type="InterPro" id="IPR007157">
    <property type="entry name" value="PspA_VIPP1"/>
</dbReference>
<gene>
    <name evidence="3" type="ORF">A9R00_04490</name>
</gene>
<evidence type="ECO:0000313" key="3">
    <source>
        <dbReference type="EMBL" id="OUS40739.1"/>
    </source>
</evidence>
<keyword evidence="2" id="KW-0175">Coiled coil</keyword>
<sequence length="228" mass="25092">MNLWSKMLTALHGGINEVGETVVDAQALRILDQEVCDASNELQLSKKNLVAIIAQQKVAEQKVSSLKESIAEYESYAIKALNKQDDVLAMEVAEKIADFENQLISEVEAVAGFSSSANNLKAVIASADNNIKRLKQQIDTVKATDSIQRAQESVSQRYAGSNKKLQTAMDSLERIKEKQAFTAAKLEVVAELQSEVEGQSLQNKLRQAGIVQQGQYASKVLERLKNKQ</sequence>
<dbReference type="PANTHER" id="PTHR31088">
    <property type="entry name" value="MEMBRANE-ASSOCIATED PROTEIN VIPP1, CHLOROPLASTIC"/>
    <property type="match status" value="1"/>
</dbReference>
<dbReference type="AlphaFoldDB" id="A0A1Y5HTY2"/>
<evidence type="ECO:0000256" key="1">
    <source>
        <dbReference type="ARBA" id="ARBA00043985"/>
    </source>
</evidence>
<name>A0A1Y5HTY2_OLEAN</name>
<proteinExistence type="inferred from homology"/>
<protein>
    <submittedName>
        <fullName evidence="3">Phage shock protein A</fullName>
    </submittedName>
</protein>
<accession>A0A1Y5HTY2</accession>
<reference evidence="4" key="1">
    <citation type="journal article" date="2017" name="Proc. Natl. Acad. Sci. U.S.A.">
        <title>Simulation of Deepwater Horizon oil plume reveals substrate specialization within a complex community of hydrocarbon degraders.</title>
        <authorList>
            <person name="Hu P."/>
            <person name="Dubinsky E.A."/>
            <person name="Probst A.J."/>
            <person name="Wang J."/>
            <person name="Sieber C.M.K."/>
            <person name="Tom L.M."/>
            <person name="Gardinali P."/>
            <person name="Banfield J.F."/>
            <person name="Atlas R.M."/>
            <person name="Andersen G.L."/>
        </authorList>
    </citation>
    <scope>NUCLEOTIDE SEQUENCE [LARGE SCALE GENOMIC DNA]</scope>
</reference>
<dbReference type="EMBL" id="MABE01000260">
    <property type="protein sequence ID" value="OUS40739.1"/>
    <property type="molecule type" value="Genomic_DNA"/>
</dbReference>
<comment type="caution">
    <text evidence="3">The sequence shown here is derived from an EMBL/GenBank/DDBJ whole genome shotgun (WGS) entry which is preliminary data.</text>
</comment>
<dbReference type="Proteomes" id="UP000227088">
    <property type="component" value="Unassembled WGS sequence"/>
</dbReference>